<organism evidence="8 9">
    <name type="scientific">Gordonia effusa NBRC 100432</name>
    <dbReference type="NCBI Taxonomy" id="1077974"/>
    <lineage>
        <taxon>Bacteria</taxon>
        <taxon>Bacillati</taxon>
        <taxon>Actinomycetota</taxon>
        <taxon>Actinomycetes</taxon>
        <taxon>Mycobacteriales</taxon>
        <taxon>Gordoniaceae</taxon>
        <taxon>Gordonia</taxon>
    </lineage>
</organism>
<comment type="cofactor">
    <cofactor evidence="1">
        <name>FAD</name>
        <dbReference type="ChEBI" id="CHEBI:57692"/>
    </cofactor>
</comment>
<keyword evidence="6" id="KW-0560">Oxidoreductase</keyword>
<keyword evidence="4" id="KW-0274">FAD</keyword>
<evidence type="ECO:0000256" key="1">
    <source>
        <dbReference type="ARBA" id="ARBA00001974"/>
    </source>
</evidence>
<keyword evidence="3" id="KW-0285">Flavoprotein</keyword>
<dbReference type="InterPro" id="IPR036188">
    <property type="entry name" value="FAD/NAD-bd_sf"/>
</dbReference>
<keyword evidence="9" id="KW-1185">Reference proteome</keyword>
<dbReference type="Gene3D" id="3.50.50.60">
    <property type="entry name" value="FAD/NAD(P)-binding domain"/>
    <property type="match status" value="2"/>
</dbReference>
<dbReference type="OrthoDB" id="5168853at2"/>
<dbReference type="InterPro" id="IPR051820">
    <property type="entry name" value="FAD-binding_MO"/>
</dbReference>
<evidence type="ECO:0000256" key="4">
    <source>
        <dbReference type="ARBA" id="ARBA00022827"/>
    </source>
</evidence>
<proteinExistence type="inferred from homology"/>
<reference evidence="8 9" key="1">
    <citation type="submission" date="2011-12" db="EMBL/GenBank/DDBJ databases">
        <title>Whole genome shotgun sequence of Gordonia effusa NBRC 100432.</title>
        <authorList>
            <person name="Yoshida I."/>
            <person name="Takarada H."/>
            <person name="Hosoyama A."/>
            <person name="Tsuchikane K."/>
            <person name="Katsumata H."/>
            <person name="Yamazaki S."/>
            <person name="Fujita N."/>
        </authorList>
    </citation>
    <scope>NUCLEOTIDE SEQUENCE [LARGE SCALE GENOMIC DNA]</scope>
    <source>
        <strain evidence="8 9">NBRC 100432</strain>
    </source>
</reference>
<dbReference type="EMBL" id="BAEH01000066">
    <property type="protein sequence ID" value="GAB18837.1"/>
    <property type="molecule type" value="Genomic_DNA"/>
</dbReference>
<dbReference type="STRING" id="1077974.GOEFS_066_00110"/>
<dbReference type="GO" id="GO:0050660">
    <property type="term" value="F:flavin adenine dinucleotide binding"/>
    <property type="evidence" value="ECO:0007669"/>
    <property type="project" value="InterPro"/>
</dbReference>
<dbReference type="SUPFAM" id="SSF51905">
    <property type="entry name" value="FAD/NAD(P)-binding domain"/>
    <property type="match status" value="1"/>
</dbReference>
<sequence>MSTNDSQYTDVLIVGAGLSGIDAAYRIRERNPQLSYTIVEQRDRIGGTWDLFRYPGVRSDSDIFTLSFPFRPWRKTRTIAEGGEIREYLENTAREYGIDKNIKFGIRVESANFDTSTDLWTVVGRSGDEERVFTARFLYICSGYYRYDEGYLPDFPGLEKFTGQVVHPQFWPEDLDYKGKKVVVIGSGATAVTLIPSMADDVEKITMLQRSPTYMMALPESDIMTKGMLKLLPPELAHKLLRLRNALGTFAFYLYCRLFPKLSRKTLRGIAKAMLPSDFPVDVHFKPSYAPWDQRLCVIPDGDLYTAISKGKADVVTDTIDHVVKNGIVLGSGHKLDADIIVTATGLQLVAFGGAAISIDGVEFKPGDKYAYRGYMLNDVPNMAWSVGYTNASWTLRVDLTSQAVAKLLAYMSEHGYTHAYPTANGAAMPDHALLELSSGYVKRAEGLLPKASDHNPWLVRHNLVLDAIDARRYDVTEAMVFGNATDAPKSGDTEVLAG</sequence>
<accession>H0R186</accession>
<dbReference type="FunFam" id="3.50.50.60:FF:000228">
    <property type="entry name" value="FAD-containing monooxygenase EthA"/>
    <property type="match status" value="1"/>
</dbReference>
<evidence type="ECO:0000256" key="5">
    <source>
        <dbReference type="ARBA" id="ARBA00022857"/>
    </source>
</evidence>
<comment type="caution">
    <text evidence="8">The sequence shown here is derived from an EMBL/GenBank/DDBJ whole genome shotgun (WGS) entry which is preliminary data.</text>
</comment>
<dbReference type="InterPro" id="IPR020946">
    <property type="entry name" value="Flavin_mOase-like"/>
</dbReference>
<evidence type="ECO:0000256" key="7">
    <source>
        <dbReference type="ARBA" id="ARBA00023033"/>
    </source>
</evidence>
<evidence type="ECO:0000256" key="2">
    <source>
        <dbReference type="ARBA" id="ARBA00010139"/>
    </source>
</evidence>
<evidence type="ECO:0000256" key="3">
    <source>
        <dbReference type="ARBA" id="ARBA00022630"/>
    </source>
</evidence>
<keyword evidence="7 8" id="KW-0503">Monooxygenase</keyword>
<keyword evidence="5" id="KW-0521">NADP</keyword>
<dbReference type="GO" id="GO:0050661">
    <property type="term" value="F:NADP binding"/>
    <property type="evidence" value="ECO:0007669"/>
    <property type="project" value="InterPro"/>
</dbReference>
<gene>
    <name evidence="8" type="ORF">GOEFS_066_00110</name>
</gene>
<protein>
    <submittedName>
        <fullName evidence="8">Putative monooxygenase</fullName>
    </submittedName>
</protein>
<dbReference type="Pfam" id="PF13450">
    <property type="entry name" value="NAD_binding_8"/>
    <property type="match status" value="1"/>
</dbReference>
<evidence type="ECO:0000313" key="9">
    <source>
        <dbReference type="Proteomes" id="UP000035034"/>
    </source>
</evidence>
<dbReference type="AlphaFoldDB" id="H0R186"/>
<comment type="similarity">
    <text evidence="2">Belongs to the FAD-binding monooxygenase family.</text>
</comment>
<dbReference type="PANTHER" id="PTHR43872:SF1">
    <property type="entry name" value="MONOOXYGENASE, PUTATIVE (AFU_ORTHOLOGUE AFUA_8G02570)-RELATED"/>
    <property type="match status" value="1"/>
</dbReference>
<dbReference type="Proteomes" id="UP000035034">
    <property type="component" value="Unassembled WGS sequence"/>
</dbReference>
<evidence type="ECO:0000313" key="8">
    <source>
        <dbReference type="EMBL" id="GAB18837.1"/>
    </source>
</evidence>
<dbReference type="Pfam" id="PF00743">
    <property type="entry name" value="FMO-like"/>
    <property type="match status" value="1"/>
</dbReference>
<dbReference type="RefSeq" id="WP_007318173.1">
    <property type="nucleotide sequence ID" value="NZ_BAEH01000066.1"/>
</dbReference>
<dbReference type="GO" id="GO:0004499">
    <property type="term" value="F:N,N-dimethylaniline monooxygenase activity"/>
    <property type="evidence" value="ECO:0007669"/>
    <property type="project" value="InterPro"/>
</dbReference>
<dbReference type="PANTHER" id="PTHR43872">
    <property type="entry name" value="MONOOXYGENASE, PUTATIVE (AFU_ORTHOLOGUE AFUA_8G02570)-RELATED"/>
    <property type="match status" value="1"/>
</dbReference>
<evidence type="ECO:0000256" key="6">
    <source>
        <dbReference type="ARBA" id="ARBA00023002"/>
    </source>
</evidence>
<name>H0R186_9ACTN</name>
<dbReference type="eggNOG" id="COG2072">
    <property type="taxonomic scope" value="Bacteria"/>
</dbReference>